<evidence type="ECO:0000256" key="3">
    <source>
        <dbReference type="ARBA" id="ARBA00048267"/>
    </source>
</evidence>
<dbReference type="PANTHER" id="PTHR42872">
    <property type="entry name" value="PROTEIN-GLUTAMATE METHYLESTERASE/PROTEIN-GLUTAMINE GLUTAMINASE"/>
    <property type="match status" value="1"/>
</dbReference>
<evidence type="ECO:0000313" key="7">
    <source>
        <dbReference type="Proteomes" id="UP000239471"/>
    </source>
</evidence>
<dbReference type="CDD" id="cd16433">
    <property type="entry name" value="CheB"/>
    <property type="match status" value="1"/>
</dbReference>
<dbReference type="Gene3D" id="3.40.50.180">
    <property type="entry name" value="Methylesterase CheB, C-terminal domain"/>
    <property type="match status" value="1"/>
</dbReference>
<dbReference type="EC" id="3.1.1.61" evidence="2"/>
<sequence length="188" mass="20983">MKYKAIVIGTSTGGMEALRSILSTLQGDFSIPVIIVQHLNIHSESYLIEYLRRFCKLRIKEVEDKEVAVSGYVYFAPPNYHILIEKDGSFTLSVEERVCYARPSIDVLFETAADTFEENLIGVILTGANKDGSYGLSKVKEQGGIAIVQEPETSEADRMPKSAIESTNVDYILKLEEIGELLIRLQCD</sequence>
<protein>
    <recommendedName>
        <fullName evidence="2">protein-glutamate methylesterase</fullName>
        <ecNumber evidence="2">3.1.1.61</ecNumber>
    </recommendedName>
</protein>
<dbReference type="SUPFAM" id="SSF52738">
    <property type="entry name" value="Methylesterase CheB, C-terminal domain"/>
    <property type="match status" value="1"/>
</dbReference>
<dbReference type="AlphaFoldDB" id="A0A2T0BIQ6"/>
<organism evidence="6 7">
    <name type="scientific">Clostridium vincentii</name>
    <dbReference type="NCBI Taxonomy" id="52704"/>
    <lineage>
        <taxon>Bacteria</taxon>
        <taxon>Bacillati</taxon>
        <taxon>Bacillota</taxon>
        <taxon>Clostridia</taxon>
        <taxon>Eubacteriales</taxon>
        <taxon>Clostridiaceae</taxon>
        <taxon>Clostridium</taxon>
    </lineage>
</organism>
<gene>
    <name evidence="6" type="primary">cheB_1</name>
    <name evidence="6" type="ORF">CLVI_07250</name>
</gene>
<dbReference type="Pfam" id="PF01339">
    <property type="entry name" value="CheB_methylest"/>
    <property type="match status" value="1"/>
</dbReference>
<dbReference type="InterPro" id="IPR000673">
    <property type="entry name" value="Sig_transdc_resp-reg_Me-estase"/>
</dbReference>
<dbReference type="PANTHER" id="PTHR42872:SF3">
    <property type="entry name" value="PROTEIN-GLUTAMATE METHYLESTERASE_PROTEIN-GLUTAMINE GLUTAMINASE 1"/>
    <property type="match status" value="1"/>
</dbReference>
<evidence type="ECO:0000256" key="2">
    <source>
        <dbReference type="ARBA" id="ARBA00039140"/>
    </source>
</evidence>
<proteinExistence type="predicted"/>
<feature type="active site" evidence="4">
    <location>
        <position position="38"/>
    </location>
</feature>
<dbReference type="GO" id="GO:0000156">
    <property type="term" value="F:phosphorelay response regulator activity"/>
    <property type="evidence" value="ECO:0007669"/>
    <property type="project" value="InterPro"/>
</dbReference>
<dbReference type="GO" id="GO:0006935">
    <property type="term" value="P:chemotaxis"/>
    <property type="evidence" value="ECO:0007669"/>
    <property type="project" value="UniProtKB-UniRule"/>
</dbReference>
<comment type="catalytic activity">
    <reaction evidence="3">
        <text>[protein]-L-glutamate 5-O-methyl ester + H2O = L-glutamyl-[protein] + methanol + H(+)</text>
        <dbReference type="Rhea" id="RHEA:23236"/>
        <dbReference type="Rhea" id="RHEA-COMP:10208"/>
        <dbReference type="Rhea" id="RHEA-COMP:10311"/>
        <dbReference type="ChEBI" id="CHEBI:15377"/>
        <dbReference type="ChEBI" id="CHEBI:15378"/>
        <dbReference type="ChEBI" id="CHEBI:17790"/>
        <dbReference type="ChEBI" id="CHEBI:29973"/>
        <dbReference type="ChEBI" id="CHEBI:82795"/>
        <dbReference type="EC" id="3.1.1.61"/>
    </reaction>
</comment>
<dbReference type="GO" id="GO:0005737">
    <property type="term" value="C:cytoplasm"/>
    <property type="evidence" value="ECO:0007669"/>
    <property type="project" value="InterPro"/>
</dbReference>
<evidence type="ECO:0000259" key="5">
    <source>
        <dbReference type="PROSITE" id="PS50122"/>
    </source>
</evidence>
<reference evidence="6 7" key="1">
    <citation type="submission" date="2018-03" db="EMBL/GenBank/DDBJ databases">
        <title>Genome sequence of Clostridium vincentii DSM 10228.</title>
        <authorList>
            <person name="Poehlein A."/>
            <person name="Daniel R."/>
        </authorList>
    </citation>
    <scope>NUCLEOTIDE SEQUENCE [LARGE SCALE GENOMIC DNA]</scope>
    <source>
        <strain evidence="6 7">DSM 10228</strain>
    </source>
</reference>
<dbReference type="EMBL" id="PVXQ01000005">
    <property type="protein sequence ID" value="PRR83778.1"/>
    <property type="molecule type" value="Genomic_DNA"/>
</dbReference>
<dbReference type="OrthoDB" id="9793421at2"/>
<dbReference type="InterPro" id="IPR035909">
    <property type="entry name" value="CheB_C"/>
</dbReference>
<feature type="domain" description="CheB-type methylesterase" evidence="5">
    <location>
        <begin position="1"/>
        <end position="183"/>
    </location>
</feature>
<evidence type="ECO:0000313" key="6">
    <source>
        <dbReference type="EMBL" id="PRR83778.1"/>
    </source>
</evidence>
<feature type="active site" evidence="4">
    <location>
        <position position="11"/>
    </location>
</feature>
<name>A0A2T0BIQ6_9CLOT</name>
<feature type="active site" evidence="4">
    <location>
        <position position="131"/>
    </location>
</feature>
<comment type="caution">
    <text evidence="6">The sequence shown here is derived from an EMBL/GenBank/DDBJ whole genome shotgun (WGS) entry which is preliminary data.</text>
</comment>
<keyword evidence="7" id="KW-1185">Reference proteome</keyword>
<keyword evidence="1 4" id="KW-0378">Hydrolase</keyword>
<keyword evidence="4" id="KW-0145">Chemotaxis</keyword>
<dbReference type="GO" id="GO:0008984">
    <property type="term" value="F:protein-glutamate methylesterase activity"/>
    <property type="evidence" value="ECO:0007669"/>
    <property type="project" value="UniProtKB-EC"/>
</dbReference>
<dbReference type="RefSeq" id="WP_106058756.1">
    <property type="nucleotide sequence ID" value="NZ_PVXQ01000005.1"/>
</dbReference>
<dbReference type="PROSITE" id="PS50122">
    <property type="entry name" value="CHEB"/>
    <property type="match status" value="1"/>
</dbReference>
<dbReference type="Proteomes" id="UP000239471">
    <property type="component" value="Unassembled WGS sequence"/>
</dbReference>
<evidence type="ECO:0000256" key="1">
    <source>
        <dbReference type="ARBA" id="ARBA00022801"/>
    </source>
</evidence>
<evidence type="ECO:0000256" key="4">
    <source>
        <dbReference type="PROSITE-ProRule" id="PRU00050"/>
    </source>
</evidence>
<accession>A0A2T0BIQ6</accession>